<accession>A0A1U8A1C3</accession>
<feature type="compositionally biased region" description="Polar residues" evidence="1">
    <location>
        <begin position="1347"/>
        <end position="1356"/>
    </location>
</feature>
<dbReference type="InterPro" id="IPR035445">
    <property type="entry name" value="GYF-like_dom_sf"/>
</dbReference>
<feature type="compositionally biased region" description="Basic and acidic residues" evidence="1">
    <location>
        <begin position="411"/>
        <end position="443"/>
    </location>
</feature>
<feature type="compositionally biased region" description="Low complexity" evidence="1">
    <location>
        <begin position="1710"/>
        <end position="1722"/>
    </location>
</feature>
<organism evidence="2 3">
    <name type="scientific">Nelumbo nucifera</name>
    <name type="common">Sacred lotus</name>
    <dbReference type="NCBI Taxonomy" id="4432"/>
    <lineage>
        <taxon>Eukaryota</taxon>
        <taxon>Viridiplantae</taxon>
        <taxon>Streptophyta</taxon>
        <taxon>Embryophyta</taxon>
        <taxon>Tracheophyta</taxon>
        <taxon>Spermatophyta</taxon>
        <taxon>Magnoliopsida</taxon>
        <taxon>Proteales</taxon>
        <taxon>Nelumbonaceae</taxon>
        <taxon>Nelumbo</taxon>
    </lineage>
</organism>
<proteinExistence type="predicted"/>
<feature type="compositionally biased region" description="Basic and acidic residues" evidence="1">
    <location>
        <begin position="97"/>
        <end position="137"/>
    </location>
</feature>
<feature type="region of interest" description="Disordered" evidence="1">
    <location>
        <begin position="1207"/>
        <end position="1366"/>
    </location>
</feature>
<feature type="compositionally biased region" description="Polar residues" evidence="1">
    <location>
        <begin position="1293"/>
        <end position="1334"/>
    </location>
</feature>
<dbReference type="RefSeq" id="XP_010254886.1">
    <property type="nucleotide sequence ID" value="XM_010256584.2"/>
</dbReference>
<gene>
    <name evidence="3" type="primary">LOC104595724</name>
</gene>
<evidence type="ECO:0000313" key="3">
    <source>
        <dbReference type="RefSeq" id="XP_010254886.1"/>
    </source>
</evidence>
<protein>
    <submittedName>
        <fullName evidence="3">Uncharacterized protein LOC104595724 isoform X1</fullName>
    </submittedName>
</protein>
<dbReference type="InterPro" id="IPR003169">
    <property type="entry name" value="GYF"/>
</dbReference>
<dbReference type="OrthoDB" id="6415790at2759"/>
<feature type="compositionally biased region" description="Polar residues" evidence="1">
    <location>
        <begin position="1573"/>
        <end position="1583"/>
    </location>
</feature>
<feature type="region of interest" description="Disordered" evidence="1">
    <location>
        <begin position="686"/>
        <end position="713"/>
    </location>
</feature>
<feature type="compositionally biased region" description="Basic and acidic residues" evidence="1">
    <location>
        <begin position="77"/>
        <end position="89"/>
    </location>
</feature>
<feature type="region of interest" description="Disordered" evidence="1">
    <location>
        <begin position="525"/>
        <end position="547"/>
    </location>
</feature>
<evidence type="ECO:0000256" key="1">
    <source>
        <dbReference type="SAM" id="MobiDB-lite"/>
    </source>
</evidence>
<dbReference type="PANTHER" id="PTHR47471:SF1">
    <property type="entry name" value="PROTEIN ESSENTIAL FOR POTEXVIRUS ACCUMULATION 1"/>
    <property type="match status" value="1"/>
</dbReference>
<feature type="compositionally biased region" description="Basic and acidic residues" evidence="1">
    <location>
        <begin position="1587"/>
        <end position="1596"/>
    </location>
</feature>
<dbReference type="OMA" id="DWNDPSA"/>
<dbReference type="eggNOG" id="KOG1862">
    <property type="taxonomic scope" value="Eukaryota"/>
</dbReference>
<dbReference type="SUPFAM" id="SSF55277">
    <property type="entry name" value="GYF domain"/>
    <property type="match status" value="1"/>
</dbReference>
<feature type="compositionally biased region" description="Polar residues" evidence="1">
    <location>
        <begin position="1637"/>
        <end position="1647"/>
    </location>
</feature>
<dbReference type="STRING" id="4432.A0A1U8A1C3"/>
<dbReference type="Pfam" id="PF02213">
    <property type="entry name" value="GYF"/>
    <property type="match status" value="1"/>
</dbReference>
<feature type="compositionally biased region" description="Polar residues" evidence="1">
    <location>
        <begin position="1421"/>
        <end position="1438"/>
    </location>
</feature>
<dbReference type="SMART" id="SM00444">
    <property type="entry name" value="GYF"/>
    <property type="match status" value="1"/>
</dbReference>
<dbReference type="Proteomes" id="UP000189703">
    <property type="component" value="Unplaced"/>
</dbReference>
<dbReference type="FunCoup" id="A0A1U8A1C3">
    <property type="interactions" value="3362"/>
</dbReference>
<feature type="compositionally biased region" description="Polar residues" evidence="1">
    <location>
        <begin position="1677"/>
        <end position="1705"/>
    </location>
</feature>
<feature type="region of interest" description="Disordered" evidence="1">
    <location>
        <begin position="1659"/>
        <end position="1730"/>
    </location>
</feature>
<feature type="compositionally biased region" description="Basic and acidic residues" evidence="1">
    <location>
        <begin position="1"/>
        <end position="11"/>
    </location>
</feature>
<feature type="region of interest" description="Disordered" evidence="1">
    <location>
        <begin position="1464"/>
        <end position="1647"/>
    </location>
</feature>
<feature type="compositionally biased region" description="Polar residues" evidence="1">
    <location>
        <begin position="1466"/>
        <end position="1482"/>
    </location>
</feature>
<feature type="compositionally biased region" description="Basic and acidic residues" evidence="1">
    <location>
        <begin position="1208"/>
        <end position="1238"/>
    </location>
</feature>
<feature type="compositionally biased region" description="Basic and acidic residues" evidence="1">
    <location>
        <begin position="1268"/>
        <end position="1289"/>
    </location>
</feature>
<feature type="compositionally biased region" description="Basic and acidic residues" evidence="1">
    <location>
        <begin position="699"/>
        <end position="713"/>
    </location>
</feature>
<feature type="region of interest" description="Disordered" evidence="1">
    <location>
        <begin position="1414"/>
        <end position="1444"/>
    </location>
</feature>
<dbReference type="GeneID" id="104595724"/>
<feature type="compositionally biased region" description="Low complexity" evidence="1">
    <location>
        <begin position="1621"/>
        <end position="1632"/>
    </location>
</feature>
<dbReference type="GO" id="GO:0051607">
    <property type="term" value="P:defense response to virus"/>
    <property type="evidence" value="ECO:0000318"/>
    <property type="project" value="GO_Central"/>
</dbReference>
<keyword evidence="2" id="KW-1185">Reference proteome</keyword>
<sequence length="1883" mass="207259">MADRNNADVRNHLSVNTPQQIPKDVQASDNPIPLSPQWLLPKPGENKPGIVAGESHVSSVPGYTSRADGSKTSGNGEEMHDVEKKRDVFRPSLLDAESGRRDRWRDEERDTNSLIRRDRWREGEKDVGDTRKMDRWMENPSNRHSGEARRGPSERWTDSSNRESNYEQRRESKWNTRWGPEDKESDSWREKWLDSNRDGEMSRDKGLPHLTNHGKEDREGDYYRPWRSNSSQSRSRGEPYHQTLTPNKLFPAFGYSRGRGENSPSNSSVGRGRVISVGSTVSSISYSHSLGFVSDKGESAHGELSPLRYSKDKLLDVYRMTDVNTKPLDGFIEVPSLTQAEPLEPLAFFAPTSEELAILKGIDKGDIITSGTASISKDGSVGRNSTDLVQSRRTKFGSREDLPSENDDCKDDSTDNSKGVHLDYSESASHEKLRHQFESESKSETTQNLHAYRDNRFNVEGVPCAVFREDGDPNRKVDEVGVGREGSVQANSFVNPGIPWRSQSLGESTRMPSYGWRDFPAEVRSKSSDMGWSHPQKDRDTEWENNSAHPLSYHKDEPHWQVGESFHKDIGRDSMIKRQPSEVLDREREARKLLSQPPPEELSLYYKDPQGEIQGPFSGLDLIGWFEAGYFGIDLQVRLANASPDTPFSLLGDVMPHLRAKARPPPGFSAPKQNDISETLNRPKFSSLGKLHAGSGETDIAKNEPRNRQESMTEAENRFLESLMSGNVSSSPLEKFSLSEGMQGFIGNNSGGVPPTGVEGLSDLNYLLAQRTPLDRQMPLSNPHTYWPGRDAPSMLPKAEVIPDSPLPHSKLHPSMADNPHKIPHLQNVDLLSVLQGSSDKSPSAVNNGVIGWSNFPVQGGLEMRQDKMDLHHNQNFPQQAAYGIQQQRLQQQSQPSLSSIIVQTADHPSGIITPDKLLSSGLPQDQQMLNILQQQYLLSQLQLQSQPPVPTQLSLLEKFLLLKQQQKQEQQQQLLRQQQHLLSQVLSEHQSRHHFGDPSFVNIPVGAMPAGNASADHGGPRSPHEMFLINPQIPVPNLQDVQTSNFATLPSQVSQDVGYNSSDASSLLLRHQIFDGTNSPKGWSATLPERVDDIQQTDSQVVQGMIDDGSPSMEMIEKPLKEPPLMHGDISDICADVTQEQTLQNMHGTDEPVTILSTESNANSVPAVCPGTHPVVPPSCTDKDEVSMAEQNNDVKVLVLDLPEEPQAQKEQGENESPKIKEVKGAEVRETKKNSEKKSRKQKAAKAQSSSEQKGIPKVSLSPQLKQCEDEGKHSMDAKSEGHTDAQEKLNGISSTKTGDARNGTPTLETLGSQEVKSSLPRSISTNEVQSVESKCESRNIEPVPLQSTQMNSSHRTWKPAPGVKPKSLLEIQQEEQRKAQMEIVASEIVTPVISMSSSTAWAGVVTNTEPKIVKDNHQDAASAQPVTGRSEGATNLKSKKSQLHDLLAEEVLAKSNETAMEVSDNLSNLPSLPGTTTQVDSVDDNDFIEAKDTKKNRKKSGKGKGVGVKASATVASPDVSVASSPVEKARNSRQVQLEKDVLPAPPIGPSLGDFVFWKGEATNPAPAPAWSTDTGKLNKPTSLRDILKEQEKKASSVQHQTQIPTPQKQQSTRSTRGNGSSWPLSGSSPSKVASPIQTNSFALSQSKSKVEDDLFWGPLDQSKHEPKQSDFPSLAKQSSWGSKNTPVKGTVGGSSTRQKSSVGRPTDSALSSSPSVSQSSLKGKRDNISKHSEAMDFRDWCESESVRLTGTKDTSFLEFCLKQPTPEAETLLIENLGSFDPDHEFIDKFLNYKELLPADVLEIAFQSRNDRKLTGFGAADVNTDSAGLGDIEADMAASLDGSTKGGGKKKGKKGKKVSPSVLGFNVVSNRIMMGEIQTVED</sequence>
<feature type="compositionally biased region" description="Low complexity" evidence="1">
    <location>
        <begin position="1246"/>
        <end position="1255"/>
    </location>
</feature>
<feature type="compositionally biased region" description="Basic and acidic residues" evidence="1">
    <location>
        <begin position="144"/>
        <end position="224"/>
    </location>
</feature>
<name>A0A1U8A1C3_NELNU</name>
<dbReference type="PROSITE" id="PS50829">
    <property type="entry name" value="GYF"/>
    <property type="match status" value="1"/>
</dbReference>
<dbReference type="PANTHER" id="PTHR47471">
    <property type="entry name" value="GYF DOMAIN-CONTAINING PROTEIN"/>
    <property type="match status" value="1"/>
</dbReference>
<feature type="compositionally biased region" description="Polar residues" evidence="1">
    <location>
        <begin position="373"/>
        <end position="391"/>
    </location>
</feature>
<dbReference type="CDD" id="cd00072">
    <property type="entry name" value="GYF"/>
    <property type="match status" value="1"/>
</dbReference>
<feature type="compositionally biased region" description="Polar residues" evidence="1">
    <location>
        <begin position="1597"/>
        <end position="1620"/>
    </location>
</feature>
<reference evidence="3" key="1">
    <citation type="submission" date="2025-08" db="UniProtKB">
        <authorList>
            <consortium name="RefSeq"/>
        </authorList>
    </citation>
    <scope>IDENTIFICATION</scope>
</reference>
<feature type="region of interest" description="Disordered" evidence="1">
    <location>
        <begin position="373"/>
        <end position="446"/>
    </location>
</feature>
<feature type="compositionally biased region" description="Low complexity" evidence="1">
    <location>
        <begin position="1509"/>
        <end position="1528"/>
    </location>
</feature>
<evidence type="ECO:0000313" key="2">
    <source>
        <dbReference type="Proteomes" id="UP000189703"/>
    </source>
</evidence>
<dbReference type="Gene3D" id="3.30.1490.40">
    <property type="match status" value="1"/>
</dbReference>
<feature type="region of interest" description="Disordered" evidence="1">
    <location>
        <begin position="1"/>
        <end position="247"/>
    </location>
</feature>
<dbReference type="KEGG" id="nnu:104595724"/>